<reference evidence="14 15" key="1">
    <citation type="submission" date="2021-01" db="EMBL/GenBank/DDBJ databases">
        <title>Chryseolinea sp. Jin1 Genome sequencing and assembly.</title>
        <authorList>
            <person name="Kim I."/>
        </authorList>
    </citation>
    <scope>NUCLEOTIDE SEQUENCE [LARGE SCALE GENOMIC DNA]</scope>
    <source>
        <strain evidence="14 15">Jin1</strain>
    </source>
</reference>
<keyword evidence="13" id="KW-0732">Signal</keyword>
<keyword evidence="11" id="KW-1003">Cell membrane</keyword>
<evidence type="ECO:0000256" key="2">
    <source>
        <dbReference type="ARBA" id="ARBA00006810"/>
    </source>
</evidence>
<keyword evidence="3 11" id="KW-0813">Transport</keyword>
<dbReference type="Pfam" id="PF00119">
    <property type="entry name" value="ATP-synt_A"/>
    <property type="match status" value="1"/>
</dbReference>
<sequence length="349" mass="38769">MSAFLSLPKKFSVAFFLLLVGFSTAAFAADEPQVHELQEEPTAAEHGFNASEVILHHVMDDHVWHLWDHGGTIFLPVIVYSSERGLETFSSHHFYDEHHNTIEYNGYTLDHGNHILLGGKPVLDLSITKNVAMLLINAALLLLVFVAVAKGYKKNEGRAPSGIQSFMEPIIVFVRDEIVKPNIGRHYEKYLPYMLTLFFFILFGNFLGLLPGAGNLTGNIAVTLTLATLTFLITNIKGNKDYWAHIFWTPGVPLPLRLIILPVEIVGIFTKPISLTIRLFVAITAGHIVLLSLICLAFIFKSVWVGAGSTVMVLFISLIELLVAGIQAYVFTLFSSLYIGMATAEHEHH</sequence>
<evidence type="ECO:0000313" key="15">
    <source>
        <dbReference type="Proteomes" id="UP000613030"/>
    </source>
</evidence>
<feature type="transmembrane region" description="Helical" evidence="11">
    <location>
        <begin position="190"/>
        <end position="210"/>
    </location>
</feature>
<dbReference type="InterPro" id="IPR000568">
    <property type="entry name" value="ATP_synth_F0_asu"/>
</dbReference>
<gene>
    <name evidence="11 14" type="primary">atpB</name>
    <name evidence="14" type="ORF">JI741_13090</name>
</gene>
<evidence type="ECO:0000256" key="12">
    <source>
        <dbReference type="RuleBase" id="RU000483"/>
    </source>
</evidence>
<keyword evidence="9 11" id="KW-0472">Membrane</keyword>
<evidence type="ECO:0000256" key="13">
    <source>
        <dbReference type="SAM" id="SignalP"/>
    </source>
</evidence>
<dbReference type="PANTHER" id="PTHR11410:SF0">
    <property type="entry name" value="ATP SYNTHASE SUBUNIT A"/>
    <property type="match status" value="1"/>
</dbReference>
<comment type="function">
    <text evidence="11 12">Key component of the proton channel; it plays a direct role in the translocation of protons across the membrane.</text>
</comment>
<dbReference type="Gene3D" id="1.20.120.220">
    <property type="entry name" value="ATP synthase, F0 complex, subunit A"/>
    <property type="match status" value="1"/>
</dbReference>
<organism evidence="14 15">
    <name type="scientific">Chryseolinea lacunae</name>
    <dbReference type="NCBI Taxonomy" id="2801331"/>
    <lineage>
        <taxon>Bacteria</taxon>
        <taxon>Pseudomonadati</taxon>
        <taxon>Bacteroidota</taxon>
        <taxon>Cytophagia</taxon>
        <taxon>Cytophagales</taxon>
        <taxon>Fulvivirgaceae</taxon>
        <taxon>Chryseolinea</taxon>
    </lineage>
</organism>
<evidence type="ECO:0000256" key="5">
    <source>
        <dbReference type="ARBA" id="ARBA00022692"/>
    </source>
</evidence>
<dbReference type="RefSeq" id="WP_202010096.1">
    <property type="nucleotide sequence ID" value="NZ_JAERRB010000004.1"/>
</dbReference>
<dbReference type="InterPro" id="IPR035908">
    <property type="entry name" value="F0_ATP_A_sf"/>
</dbReference>
<dbReference type="CDD" id="cd00310">
    <property type="entry name" value="ATP-synt_Fo_a_6"/>
    <property type="match status" value="1"/>
</dbReference>
<evidence type="ECO:0000256" key="1">
    <source>
        <dbReference type="ARBA" id="ARBA00004141"/>
    </source>
</evidence>
<dbReference type="PRINTS" id="PR00123">
    <property type="entry name" value="ATPASEA"/>
</dbReference>
<dbReference type="EMBL" id="JAERRB010000004">
    <property type="protein sequence ID" value="MBL0742158.1"/>
    <property type="molecule type" value="Genomic_DNA"/>
</dbReference>
<evidence type="ECO:0000256" key="8">
    <source>
        <dbReference type="ARBA" id="ARBA00023065"/>
    </source>
</evidence>
<evidence type="ECO:0000256" key="3">
    <source>
        <dbReference type="ARBA" id="ARBA00022448"/>
    </source>
</evidence>
<name>A0ABS1KRQ1_9BACT</name>
<feature type="transmembrane region" description="Helical" evidence="11">
    <location>
        <begin position="246"/>
        <end position="269"/>
    </location>
</feature>
<evidence type="ECO:0000256" key="7">
    <source>
        <dbReference type="ARBA" id="ARBA00022989"/>
    </source>
</evidence>
<evidence type="ECO:0000256" key="4">
    <source>
        <dbReference type="ARBA" id="ARBA00022547"/>
    </source>
</evidence>
<evidence type="ECO:0000256" key="11">
    <source>
        <dbReference type="HAMAP-Rule" id="MF_01393"/>
    </source>
</evidence>
<dbReference type="PANTHER" id="PTHR11410">
    <property type="entry name" value="ATP SYNTHASE SUBUNIT A"/>
    <property type="match status" value="1"/>
</dbReference>
<dbReference type="SUPFAM" id="SSF81336">
    <property type="entry name" value="F1F0 ATP synthase subunit A"/>
    <property type="match status" value="1"/>
</dbReference>
<evidence type="ECO:0000256" key="6">
    <source>
        <dbReference type="ARBA" id="ARBA00022781"/>
    </source>
</evidence>
<dbReference type="InterPro" id="IPR045083">
    <property type="entry name" value="ATP_synth_F0_asu_bact/mt"/>
</dbReference>
<evidence type="ECO:0000256" key="9">
    <source>
        <dbReference type="ARBA" id="ARBA00023136"/>
    </source>
</evidence>
<evidence type="ECO:0000256" key="10">
    <source>
        <dbReference type="ARBA" id="ARBA00023310"/>
    </source>
</evidence>
<proteinExistence type="inferred from homology"/>
<feature type="transmembrane region" description="Helical" evidence="11">
    <location>
        <begin position="131"/>
        <end position="149"/>
    </location>
</feature>
<comment type="subcellular location">
    <subcellularLocation>
        <location evidence="11 12">Cell membrane</location>
        <topology evidence="11 12">Multi-pass membrane protein</topology>
    </subcellularLocation>
    <subcellularLocation>
        <location evidence="1">Membrane</location>
        <topology evidence="1">Multi-pass membrane protein</topology>
    </subcellularLocation>
</comment>
<feature type="transmembrane region" description="Helical" evidence="11">
    <location>
        <begin position="216"/>
        <end position="234"/>
    </location>
</feature>
<comment type="similarity">
    <text evidence="2 11 12">Belongs to the ATPase A chain family.</text>
</comment>
<evidence type="ECO:0000313" key="14">
    <source>
        <dbReference type="EMBL" id="MBL0742158.1"/>
    </source>
</evidence>
<feature type="chain" id="PRO_5046424105" description="ATP synthase subunit a" evidence="13">
    <location>
        <begin position="29"/>
        <end position="349"/>
    </location>
</feature>
<feature type="signal peptide" evidence="13">
    <location>
        <begin position="1"/>
        <end position="28"/>
    </location>
</feature>
<dbReference type="HAMAP" id="MF_01393">
    <property type="entry name" value="ATP_synth_a_bact"/>
    <property type="match status" value="1"/>
</dbReference>
<dbReference type="Proteomes" id="UP000613030">
    <property type="component" value="Unassembled WGS sequence"/>
</dbReference>
<protein>
    <recommendedName>
        <fullName evidence="11 12">ATP synthase subunit a</fullName>
    </recommendedName>
    <alternativeName>
        <fullName evidence="11">ATP synthase F0 sector subunit a</fullName>
    </alternativeName>
    <alternativeName>
        <fullName evidence="11">F-ATPase subunit 6</fullName>
    </alternativeName>
</protein>
<keyword evidence="8 11" id="KW-0406">Ion transport</keyword>
<feature type="transmembrane region" description="Helical" evidence="11">
    <location>
        <begin position="275"/>
        <end position="300"/>
    </location>
</feature>
<keyword evidence="4 11" id="KW-0138">CF(0)</keyword>
<keyword evidence="7 11" id="KW-1133">Transmembrane helix</keyword>
<accession>A0ABS1KRQ1</accession>
<keyword evidence="5 11" id="KW-0812">Transmembrane</keyword>
<dbReference type="NCBIfam" id="TIGR01131">
    <property type="entry name" value="ATP_synt_6_or_A"/>
    <property type="match status" value="1"/>
</dbReference>
<comment type="caution">
    <text evidence="14">The sequence shown here is derived from an EMBL/GenBank/DDBJ whole genome shotgun (WGS) entry which is preliminary data.</text>
</comment>
<keyword evidence="15" id="KW-1185">Reference proteome</keyword>
<keyword evidence="10 11" id="KW-0066">ATP synthesis</keyword>
<keyword evidence="6 11" id="KW-0375">Hydrogen ion transport</keyword>
<feature type="transmembrane region" description="Helical" evidence="11">
    <location>
        <begin position="312"/>
        <end position="339"/>
    </location>
</feature>